<evidence type="ECO:0000313" key="5">
    <source>
        <dbReference type="Proteomes" id="UP000234857"/>
    </source>
</evidence>
<comment type="caution">
    <text evidence="4">The sequence shown here is derived from an EMBL/GenBank/DDBJ whole genome shotgun (WGS) entry which is preliminary data.</text>
</comment>
<keyword evidence="1" id="KW-0802">TPR repeat</keyword>
<reference evidence="4 5" key="1">
    <citation type="submission" date="2017-11" db="EMBL/GenBank/DDBJ databases">
        <title>Genome-resolved metagenomics identifies genetic mobility, metabolic interactions, and unexpected diversity in perchlorate-reducing communities.</title>
        <authorList>
            <person name="Barnum T.P."/>
            <person name="Figueroa I.A."/>
            <person name="Carlstrom C.I."/>
            <person name="Lucas L.N."/>
            <person name="Engelbrektson A.L."/>
            <person name="Coates J.D."/>
        </authorList>
    </citation>
    <scope>NUCLEOTIDE SEQUENCE [LARGE SCALE GENOMIC DNA]</scope>
    <source>
        <strain evidence="4">BM706</strain>
    </source>
</reference>
<evidence type="ECO:0000256" key="3">
    <source>
        <dbReference type="SAM" id="Phobius"/>
    </source>
</evidence>
<dbReference type="Proteomes" id="UP000234857">
    <property type="component" value="Unassembled WGS sequence"/>
</dbReference>
<dbReference type="PROSITE" id="PS50005">
    <property type="entry name" value="TPR"/>
    <property type="match status" value="2"/>
</dbReference>
<dbReference type="InterPro" id="IPR019734">
    <property type="entry name" value="TPR_rpt"/>
</dbReference>
<evidence type="ECO:0000256" key="1">
    <source>
        <dbReference type="PROSITE-ProRule" id="PRU00339"/>
    </source>
</evidence>
<dbReference type="PROSITE" id="PS50293">
    <property type="entry name" value="TPR_REGION"/>
    <property type="match status" value="1"/>
</dbReference>
<sequence length="525" mass="62504">MFYSFRNSSDNLYMNIYITKYNHFIIILIFFSIFSFAIDEQALNQYLNWGKFYINLKKYEKATTYYEKVIKMDPYNQIALDNLAIISEKTGYVPEEMDETPPPIKTKIGEAYQWYLNGMIQFKKGEFDKAAEAFINAYAKAPEEEAYRIWAYKSKRKFEFDEYKKKQKQSEENIDLKKIYDELSSKEIVLNEETSRQWYLRASFSFNHDQIEKAIDELKISLLYNPKNPEAISLQDNIEISVNQKLEKNLKETTPEPIKTVDETPEVVVETEKAIINESRSAEKKTEKQKAENREKETDIFPVKRDLKYINTYDRVTLNENITLDNHILAGMFELTDEEKRLSSEVEKLFNEAKNLFTEKKYALMTEKLESAYQKVNDVNPDDYRSLYYLYLINDKKRDLEKMKKYLFKMTKALTKTYYHNGKWYNKCKELADCLFYQLIIQSAYTAYKLRNKDGEFKFSSLKHEGYLALPEHKTVILDFMGEKFKWKFSHIHHDDFYELKGNTINCKLHGQNPILTEEFSVVEE</sequence>
<accession>A0A2N5ZDY3</accession>
<evidence type="ECO:0000256" key="2">
    <source>
        <dbReference type="SAM" id="Coils"/>
    </source>
</evidence>
<organism evidence="4 5">
    <name type="scientific">Muiribacterium halophilum</name>
    <dbReference type="NCBI Taxonomy" id="2053465"/>
    <lineage>
        <taxon>Bacteria</taxon>
        <taxon>Candidatus Muiribacteriota</taxon>
        <taxon>Candidatus Muiribacteriia</taxon>
        <taxon>Candidatus Muiribacteriales</taxon>
        <taxon>Candidatus Muiribacteriaceae</taxon>
        <taxon>Candidatus Muiribacterium</taxon>
    </lineage>
</organism>
<evidence type="ECO:0000313" key="4">
    <source>
        <dbReference type="EMBL" id="PLX16878.1"/>
    </source>
</evidence>
<keyword evidence="3" id="KW-0472">Membrane</keyword>
<dbReference type="EMBL" id="PKTG01000102">
    <property type="protein sequence ID" value="PLX16878.1"/>
    <property type="molecule type" value="Genomic_DNA"/>
</dbReference>
<keyword evidence="3" id="KW-0812">Transmembrane</keyword>
<feature type="transmembrane region" description="Helical" evidence="3">
    <location>
        <begin position="21"/>
        <end position="38"/>
    </location>
</feature>
<name>A0A2N5ZDY3_MUIH1</name>
<proteinExistence type="predicted"/>
<protein>
    <recommendedName>
        <fullName evidence="6">Tetratricopeptide repeat protein</fullName>
    </recommendedName>
</protein>
<feature type="repeat" description="TPR" evidence="1">
    <location>
        <begin position="111"/>
        <end position="144"/>
    </location>
</feature>
<keyword evidence="2" id="KW-0175">Coiled coil</keyword>
<dbReference type="Gene3D" id="1.25.40.10">
    <property type="entry name" value="Tetratricopeptide repeat domain"/>
    <property type="match status" value="2"/>
</dbReference>
<evidence type="ECO:0008006" key="6">
    <source>
        <dbReference type="Google" id="ProtNLM"/>
    </source>
</evidence>
<dbReference type="AlphaFoldDB" id="A0A2N5ZDY3"/>
<dbReference type="InterPro" id="IPR011990">
    <property type="entry name" value="TPR-like_helical_dom_sf"/>
</dbReference>
<dbReference type="SUPFAM" id="SSF48452">
    <property type="entry name" value="TPR-like"/>
    <property type="match status" value="1"/>
</dbReference>
<feature type="coiled-coil region" evidence="2">
    <location>
        <begin position="332"/>
        <end position="359"/>
    </location>
</feature>
<keyword evidence="3" id="KW-1133">Transmembrane helix</keyword>
<dbReference type="SMART" id="SM00028">
    <property type="entry name" value="TPR"/>
    <property type="match status" value="3"/>
</dbReference>
<gene>
    <name evidence="4" type="ORF">C0601_09130</name>
</gene>
<feature type="repeat" description="TPR" evidence="1">
    <location>
        <begin position="43"/>
        <end position="76"/>
    </location>
</feature>